<evidence type="ECO:0000259" key="2">
    <source>
        <dbReference type="PROSITE" id="PS50011"/>
    </source>
</evidence>
<feature type="compositionally biased region" description="Basic and acidic residues" evidence="1">
    <location>
        <begin position="239"/>
        <end position="256"/>
    </location>
</feature>
<dbReference type="Gene3D" id="1.10.510.10">
    <property type="entry name" value="Transferase(Phosphotransferase) domain 1"/>
    <property type="match status" value="1"/>
</dbReference>
<name>A0A5J4VLA4_9EUKA</name>
<feature type="domain" description="Protein kinase" evidence="2">
    <location>
        <begin position="1"/>
        <end position="178"/>
    </location>
</feature>
<dbReference type="InterPro" id="IPR000719">
    <property type="entry name" value="Prot_kinase_dom"/>
</dbReference>
<dbReference type="Proteomes" id="UP000324800">
    <property type="component" value="Unassembled WGS sequence"/>
</dbReference>
<dbReference type="PROSITE" id="PS50011">
    <property type="entry name" value="PROTEIN_KINASE_DOM"/>
    <property type="match status" value="1"/>
</dbReference>
<sequence>MVLVTLADLYRLGKGRIPLGKTIKLFKRILRALQSLHEKGKSLGNMRSDAVLVSKKGEIQFLGTNTISNRSYFSPEALLLTEDKNMDAYKTAANDIWAFGILFAEAIIGEPVLQAEKDEERFNFMKENFGELDRSTFAFVPDSKFKKIPHSQISSLKQNSKISRFTLKERLINAMDRLEQEEEGVVKSTGQLPLSQSQEYQYISPERKSFTHTDMKQAVIDFLFKRCFRYSSNERARSASECLQDRNNRQRGRQVEREDEEDQDEEEDDNELEIGFTIIVID</sequence>
<evidence type="ECO:0000313" key="4">
    <source>
        <dbReference type="Proteomes" id="UP000324800"/>
    </source>
</evidence>
<organism evidence="3 4">
    <name type="scientific">Streblomastix strix</name>
    <dbReference type="NCBI Taxonomy" id="222440"/>
    <lineage>
        <taxon>Eukaryota</taxon>
        <taxon>Metamonada</taxon>
        <taxon>Preaxostyla</taxon>
        <taxon>Oxymonadida</taxon>
        <taxon>Streblomastigidae</taxon>
        <taxon>Streblomastix</taxon>
    </lineage>
</organism>
<dbReference type="SUPFAM" id="SSF56112">
    <property type="entry name" value="Protein kinase-like (PK-like)"/>
    <property type="match status" value="1"/>
</dbReference>
<dbReference type="EMBL" id="SNRW01006331">
    <property type="protein sequence ID" value="KAA6383285.1"/>
    <property type="molecule type" value="Genomic_DNA"/>
</dbReference>
<evidence type="ECO:0000256" key="1">
    <source>
        <dbReference type="SAM" id="MobiDB-lite"/>
    </source>
</evidence>
<protein>
    <recommendedName>
        <fullName evidence="2">Protein kinase domain-containing protein</fullName>
    </recommendedName>
</protein>
<proteinExistence type="predicted"/>
<accession>A0A5J4VLA4</accession>
<dbReference type="GO" id="GO:0005524">
    <property type="term" value="F:ATP binding"/>
    <property type="evidence" value="ECO:0007669"/>
    <property type="project" value="InterPro"/>
</dbReference>
<gene>
    <name evidence="3" type="ORF">EZS28_021187</name>
</gene>
<feature type="compositionally biased region" description="Acidic residues" evidence="1">
    <location>
        <begin position="257"/>
        <end position="272"/>
    </location>
</feature>
<feature type="region of interest" description="Disordered" evidence="1">
    <location>
        <begin position="239"/>
        <end position="272"/>
    </location>
</feature>
<dbReference type="AlphaFoldDB" id="A0A5J4VLA4"/>
<dbReference type="InterPro" id="IPR011009">
    <property type="entry name" value="Kinase-like_dom_sf"/>
</dbReference>
<reference evidence="3 4" key="1">
    <citation type="submission" date="2019-03" db="EMBL/GenBank/DDBJ databases">
        <title>Single cell metagenomics reveals metabolic interactions within the superorganism composed of flagellate Streblomastix strix and complex community of Bacteroidetes bacteria on its surface.</title>
        <authorList>
            <person name="Treitli S.C."/>
            <person name="Kolisko M."/>
            <person name="Husnik F."/>
            <person name="Keeling P."/>
            <person name="Hampl V."/>
        </authorList>
    </citation>
    <scope>NUCLEOTIDE SEQUENCE [LARGE SCALE GENOMIC DNA]</scope>
    <source>
        <strain evidence="3">ST1C</strain>
    </source>
</reference>
<dbReference type="GO" id="GO:0004672">
    <property type="term" value="F:protein kinase activity"/>
    <property type="evidence" value="ECO:0007669"/>
    <property type="project" value="InterPro"/>
</dbReference>
<evidence type="ECO:0000313" key="3">
    <source>
        <dbReference type="EMBL" id="KAA6383285.1"/>
    </source>
</evidence>
<comment type="caution">
    <text evidence="3">The sequence shown here is derived from an EMBL/GenBank/DDBJ whole genome shotgun (WGS) entry which is preliminary data.</text>
</comment>